<dbReference type="InterPro" id="IPR000340">
    <property type="entry name" value="Dual-sp_phosphatase_cat-dom"/>
</dbReference>
<dbReference type="Gene3D" id="3.40.250.10">
    <property type="entry name" value="Rhodanese-like domain"/>
    <property type="match status" value="1"/>
</dbReference>
<dbReference type="CDD" id="cd00158">
    <property type="entry name" value="RHOD"/>
    <property type="match status" value="1"/>
</dbReference>
<organism evidence="8 9">
    <name type="scientific">Anaeramoeba flamelloides</name>
    <dbReference type="NCBI Taxonomy" id="1746091"/>
    <lineage>
        <taxon>Eukaryota</taxon>
        <taxon>Metamonada</taxon>
        <taxon>Anaeramoebidae</taxon>
        <taxon>Anaeramoeba</taxon>
    </lineage>
</organism>
<proteinExistence type="inferred from homology"/>
<dbReference type="Proteomes" id="UP001146793">
    <property type="component" value="Unassembled WGS sequence"/>
</dbReference>
<dbReference type="AlphaFoldDB" id="A0AAV7YCM1"/>
<dbReference type="InterPro" id="IPR016130">
    <property type="entry name" value="Tyr_Pase_AS"/>
</dbReference>
<dbReference type="PROSITE" id="PS50054">
    <property type="entry name" value="TYR_PHOSPHATASE_DUAL"/>
    <property type="match status" value="1"/>
</dbReference>
<evidence type="ECO:0000256" key="2">
    <source>
        <dbReference type="ARBA" id="ARBA00013064"/>
    </source>
</evidence>
<dbReference type="PANTHER" id="PTHR10159">
    <property type="entry name" value="DUAL SPECIFICITY PROTEIN PHOSPHATASE"/>
    <property type="match status" value="1"/>
</dbReference>
<name>A0AAV7YCM1_9EUKA</name>
<dbReference type="EC" id="3.1.3.48" evidence="2"/>
<feature type="domain" description="Tyrosine specific protein phosphatases" evidence="6">
    <location>
        <begin position="202"/>
        <end position="256"/>
    </location>
</feature>
<evidence type="ECO:0000259" key="7">
    <source>
        <dbReference type="PROSITE" id="PS50206"/>
    </source>
</evidence>
<accession>A0AAV7YCM1</accession>
<dbReference type="InterPro" id="IPR000387">
    <property type="entry name" value="Tyr_Pase_dom"/>
</dbReference>
<gene>
    <name evidence="8" type="ORF">M0812_28321</name>
</gene>
<evidence type="ECO:0000259" key="6">
    <source>
        <dbReference type="PROSITE" id="PS50056"/>
    </source>
</evidence>
<feature type="domain" description="Rhodanese" evidence="7">
    <location>
        <begin position="13"/>
        <end position="120"/>
    </location>
</feature>
<dbReference type="GO" id="GO:0043409">
    <property type="term" value="P:negative regulation of MAPK cascade"/>
    <property type="evidence" value="ECO:0007669"/>
    <property type="project" value="TreeGrafter"/>
</dbReference>
<evidence type="ECO:0000313" key="8">
    <source>
        <dbReference type="EMBL" id="KAJ3425875.1"/>
    </source>
</evidence>
<dbReference type="SUPFAM" id="SSF52821">
    <property type="entry name" value="Rhodanese/Cell cycle control phosphatase"/>
    <property type="match status" value="1"/>
</dbReference>
<dbReference type="Pfam" id="PF00581">
    <property type="entry name" value="Rhodanese"/>
    <property type="match status" value="1"/>
</dbReference>
<keyword evidence="3" id="KW-0378">Hydrolase</keyword>
<sequence>MGEVIFFNQLTLSSYQYLIFDLRSETEFQKCHISGTHNAPLEAIDEEFTIAFFDKFLKRYTLKLFQLKKTPFIGIVGQGEEASELELKLVDKFKEGGFKNVELLIDGIKIFSKKYPVFLSNYQPLTNTKIATMYFPNIIEKDFFLLGNYRSAKNLDVMKSLGVKRIVNAALQCENVFENDKRIDVKYYNCYWDDLSSQDIAKDLVKVLDWIDSEKSLVFVHCQMGISRSASIAIAWVMKHYNIDYDSAFKVVKNARLCVSPNMGFKEQLKNLDLN</sequence>
<dbReference type="CDD" id="cd14498">
    <property type="entry name" value="DSP"/>
    <property type="match status" value="1"/>
</dbReference>
<dbReference type="SMART" id="SM00195">
    <property type="entry name" value="DSPc"/>
    <property type="match status" value="1"/>
</dbReference>
<dbReference type="PANTHER" id="PTHR10159:SF529">
    <property type="entry name" value="TYROSINE-PROTEIN PHOSPHATASE DOMAIN-CONTAINING PROTEIN"/>
    <property type="match status" value="1"/>
</dbReference>
<comment type="similarity">
    <text evidence="1">Belongs to the protein-tyrosine phosphatase family. Non-receptor class dual specificity subfamily.</text>
</comment>
<evidence type="ECO:0000256" key="1">
    <source>
        <dbReference type="ARBA" id="ARBA00008601"/>
    </source>
</evidence>
<dbReference type="GO" id="GO:0004725">
    <property type="term" value="F:protein tyrosine phosphatase activity"/>
    <property type="evidence" value="ECO:0007669"/>
    <property type="project" value="UniProtKB-EC"/>
</dbReference>
<dbReference type="PROSITE" id="PS50056">
    <property type="entry name" value="TYR_PHOSPHATASE_2"/>
    <property type="match status" value="1"/>
</dbReference>
<dbReference type="GO" id="GO:0005737">
    <property type="term" value="C:cytoplasm"/>
    <property type="evidence" value="ECO:0007669"/>
    <property type="project" value="TreeGrafter"/>
</dbReference>
<dbReference type="InterPro" id="IPR020422">
    <property type="entry name" value="TYR_PHOSPHATASE_DUAL_dom"/>
</dbReference>
<evidence type="ECO:0000259" key="5">
    <source>
        <dbReference type="PROSITE" id="PS50054"/>
    </source>
</evidence>
<dbReference type="Pfam" id="PF00782">
    <property type="entry name" value="DSPc"/>
    <property type="match status" value="1"/>
</dbReference>
<dbReference type="PROSITE" id="PS50206">
    <property type="entry name" value="RHODANESE_3"/>
    <property type="match status" value="1"/>
</dbReference>
<evidence type="ECO:0000313" key="9">
    <source>
        <dbReference type="Proteomes" id="UP001146793"/>
    </source>
</evidence>
<dbReference type="InterPro" id="IPR036873">
    <property type="entry name" value="Rhodanese-like_dom_sf"/>
</dbReference>
<reference evidence="8" key="1">
    <citation type="submission" date="2022-08" db="EMBL/GenBank/DDBJ databases">
        <title>Novel sulphate-reducing endosymbionts in the free-living metamonad Anaeramoeba.</title>
        <authorList>
            <person name="Jerlstrom-Hultqvist J."/>
            <person name="Cepicka I."/>
            <person name="Gallot-Lavallee L."/>
            <person name="Salas-Leiva D."/>
            <person name="Curtis B.A."/>
            <person name="Zahonova K."/>
            <person name="Pipaliya S."/>
            <person name="Dacks J."/>
            <person name="Roger A.J."/>
        </authorList>
    </citation>
    <scope>NUCLEOTIDE SEQUENCE</scope>
    <source>
        <strain evidence="8">Busselton2</strain>
    </source>
</reference>
<feature type="domain" description="Tyrosine-protein phosphatase" evidence="5">
    <location>
        <begin position="135"/>
        <end position="275"/>
    </location>
</feature>
<protein>
    <recommendedName>
        <fullName evidence="2">protein-tyrosine-phosphatase</fullName>
        <ecNumber evidence="2">3.1.3.48</ecNumber>
    </recommendedName>
</protein>
<dbReference type="InterPro" id="IPR001763">
    <property type="entry name" value="Rhodanese-like_dom"/>
</dbReference>
<evidence type="ECO:0000256" key="3">
    <source>
        <dbReference type="ARBA" id="ARBA00022801"/>
    </source>
</evidence>
<dbReference type="InterPro" id="IPR029021">
    <property type="entry name" value="Prot-tyrosine_phosphatase-like"/>
</dbReference>
<comment type="caution">
    <text evidence="8">The sequence shown here is derived from an EMBL/GenBank/DDBJ whole genome shotgun (WGS) entry which is preliminary data.</text>
</comment>
<keyword evidence="4" id="KW-0904">Protein phosphatase</keyword>
<evidence type="ECO:0000256" key="4">
    <source>
        <dbReference type="ARBA" id="ARBA00022912"/>
    </source>
</evidence>
<dbReference type="EMBL" id="JANTQA010000070">
    <property type="protein sequence ID" value="KAJ3425875.1"/>
    <property type="molecule type" value="Genomic_DNA"/>
</dbReference>
<dbReference type="PROSITE" id="PS00383">
    <property type="entry name" value="TYR_PHOSPHATASE_1"/>
    <property type="match status" value="1"/>
</dbReference>
<dbReference type="SUPFAM" id="SSF52799">
    <property type="entry name" value="(Phosphotyrosine protein) phosphatases II"/>
    <property type="match status" value="1"/>
</dbReference>
<dbReference type="Gene3D" id="3.90.190.10">
    <property type="entry name" value="Protein tyrosine phosphatase superfamily"/>
    <property type="match status" value="1"/>
</dbReference>